<evidence type="ECO:0000313" key="3">
    <source>
        <dbReference type="EMBL" id="QDT71604.1"/>
    </source>
</evidence>
<dbReference type="EMBL" id="CP036339">
    <property type="protein sequence ID" value="QDT71604.1"/>
    <property type="molecule type" value="Genomic_DNA"/>
</dbReference>
<dbReference type="KEGG" id="llh:I41_07640"/>
<name>A0A517TTB1_9BACT</name>
<accession>A0A517TTB1</accession>
<keyword evidence="4" id="KW-1185">Reference proteome</keyword>
<dbReference type="InterPro" id="IPR008928">
    <property type="entry name" value="6-hairpin_glycosidase_sf"/>
</dbReference>
<dbReference type="AlphaFoldDB" id="A0A517TTB1"/>
<dbReference type="RefSeq" id="WP_210421103.1">
    <property type="nucleotide sequence ID" value="NZ_CP036339.1"/>
</dbReference>
<organism evidence="3 4">
    <name type="scientific">Lacipirellula limnantheis</name>
    <dbReference type="NCBI Taxonomy" id="2528024"/>
    <lineage>
        <taxon>Bacteria</taxon>
        <taxon>Pseudomonadati</taxon>
        <taxon>Planctomycetota</taxon>
        <taxon>Planctomycetia</taxon>
        <taxon>Pirellulales</taxon>
        <taxon>Lacipirellulaceae</taxon>
        <taxon>Lacipirellula</taxon>
    </lineage>
</organism>
<keyword evidence="1" id="KW-0175">Coiled coil</keyword>
<feature type="region of interest" description="Disordered" evidence="2">
    <location>
        <begin position="756"/>
        <end position="777"/>
    </location>
</feature>
<evidence type="ECO:0000313" key="4">
    <source>
        <dbReference type="Proteomes" id="UP000317909"/>
    </source>
</evidence>
<dbReference type="Gene3D" id="1.50.10.10">
    <property type="match status" value="1"/>
</dbReference>
<evidence type="ECO:0000256" key="2">
    <source>
        <dbReference type="SAM" id="MobiDB-lite"/>
    </source>
</evidence>
<reference evidence="3 4" key="1">
    <citation type="submission" date="2019-02" db="EMBL/GenBank/DDBJ databases">
        <title>Deep-cultivation of Planctomycetes and their phenomic and genomic characterization uncovers novel biology.</title>
        <authorList>
            <person name="Wiegand S."/>
            <person name="Jogler M."/>
            <person name="Boedeker C."/>
            <person name="Pinto D."/>
            <person name="Vollmers J."/>
            <person name="Rivas-Marin E."/>
            <person name="Kohn T."/>
            <person name="Peeters S.H."/>
            <person name="Heuer A."/>
            <person name="Rast P."/>
            <person name="Oberbeckmann S."/>
            <person name="Bunk B."/>
            <person name="Jeske O."/>
            <person name="Meyerdierks A."/>
            <person name="Storesund J.E."/>
            <person name="Kallscheuer N."/>
            <person name="Luecker S."/>
            <person name="Lage O.M."/>
            <person name="Pohl T."/>
            <person name="Merkel B.J."/>
            <person name="Hornburger P."/>
            <person name="Mueller R.-W."/>
            <person name="Bruemmer F."/>
            <person name="Labrenz M."/>
            <person name="Spormann A.M."/>
            <person name="Op den Camp H."/>
            <person name="Overmann J."/>
            <person name="Amann R."/>
            <person name="Jetten M.S.M."/>
            <person name="Mascher T."/>
            <person name="Medema M.H."/>
            <person name="Devos D.P."/>
            <person name="Kaster A.-K."/>
            <person name="Ovreas L."/>
            <person name="Rohde M."/>
            <person name="Galperin M.Y."/>
            <person name="Jogler C."/>
        </authorList>
    </citation>
    <scope>NUCLEOTIDE SEQUENCE [LARGE SCALE GENOMIC DNA]</scope>
    <source>
        <strain evidence="3 4">I41</strain>
    </source>
</reference>
<dbReference type="SUPFAM" id="SSF48208">
    <property type="entry name" value="Six-hairpin glycosidases"/>
    <property type="match status" value="1"/>
</dbReference>
<gene>
    <name evidence="3" type="ORF">I41_07640</name>
</gene>
<sequence>MFRFLPWKSIVKRAARAYGVADPALWLARIRSFAQPSEVAEPIELLRAGILFHARGIVNTKAIQHNLDWIWPYWVQRQFDPRDVSFIPRAFSFSHVNLTHRNWTAVGLPELSIYPIVDPRGLFTPLQDGWSIDCWLIAPDGALLAPSRMPDAAVRQELVVGDNDLAVTTLSRLHGMTLKQTAHVVVEQDQAVAELCVTATAAGGAKLVAALRPYNPEGVQFVDAIDASAPRTEWLVNGKTEVMFDRAAEQMLVSDYSHGDVSSLLHGSTDRIGGKHDAPHIACSVGMATAAAIYPFDGETTLRIRIPLQNELASLGNVEKFNPRVTWNEVRRPVAKLQIPNGQMQRLYDGAVQTLLLLSADEVVPGPYTYRRFWFRDACIMMNSLLAMGMADRCRRTLEKFPARQLRNGYFRSQEGEWDSNGQVLWFFDRYEQLTGEQLSDELLATLPRAVEWIDKKRVMDDADPLHAGLLPAGFSAEHLGPNDHYYWDDFWAEAGLRSAAAIYARRRQTREAADARAKADDLRRAIDRSVQRIPAWRSLSGIPASPHRRIDAGAVGSLVADYPLQLYAAGAPPIMATVDALLRRCFLHGGFFQDMIHSGVNAYLTLDIAQTLLRAGDARYRDLIEAVAKLASPTGQWPEAIHPQTGGGCMGDGQHGWAAAEWAMMVRSLFVREEADRLIIGSGLFAEWFDSDEEMSFGPTLTPWGAVTVRVAHPRVEPVVHLVAAWRGAPPRIDVAVPGFARIDQADASLPLPLVANESPAAPSSPHQHFAEGSPR</sequence>
<dbReference type="InterPro" id="IPR012341">
    <property type="entry name" value="6hp_glycosidase-like_sf"/>
</dbReference>
<feature type="coiled-coil region" evidence="1">
    <location>
        <begin position="506"/>
        <end position="533"/>
    </location>
</feature>
<protein>
    <submittedName>
        <fullName evidence="3">Uncharacterized protein</fullName>
    </submittedName>
</protein>
<dbReference type="Proteomes" id="UP000317909">
    <property type="component" value="Chromosome"/>
</dbReference>
<proteinExistence type="predicted"/>
<evidence type="ECO:0000256" key="1">
    <source>
        <dbReference type="SAM" id="Coils"/>
    </source>
</evidence>
<dbReference type="GO" id="GO:0005975">
    <property type="term" value="P:carbohydrate metabolic process"/>
    <property type="evidence" value="ECO:0007669"/>
    <property type="project" value="InterPro"/>
</dbReference>